<dbReference type="Gene3D" id="1.10.45.10">
    <property type="entry name" value="Vanillyl-alcohol Oxidase, Chain A, domain 4"/>
    <property type="match status" value="1"/>
</dbReference>
<dbReference type="Gene3D" id="3.30.43.10">
    <property type="entry name" value="Uridine Diphospho-n-acetylenolpyruvylglucosamine Reductase, domain 2"/>
    <property type="match status" value="1"/>
</dbReference>
<comment type="caution">
    <text evidence="3">The sequence shown here is derived from an EMBL/GenBank/DDBJ whole genome shotgun (WGS) entry which is preliminary data.</text>
</comment>
<name>A0ABV5LMX9_9ACTN</name>
<reference evidence="3 4" key="1">
    <citation type="submission" date="2024-09" db="EMBL/GenBank/DDBJ databases">
        <authorList>
            <person name="Sun Q."/>
            <person name="Mori K."/>
        </authorList>
    </citation>
    <scope>NUCLEOTIDE SEQUENCE [LARGE SCALE GENOMIC DNA]</scope>
    <source>
        <strain evidence="3 4">TISTR 1856</strain>
    </source>
</reference>
<evidence type="ECO:0000313" key="4">
    <source>
        <dbReference type="Proteomes" id="UP001589748"/>
    </source>
</evidence>
<dbReference type="InterPro" id="IPR016167">
    <property type="entry name" value="FAD-bd_PCMH_sub1"/>
</dbReference>
<accession>A0ABV5LMX9</accession>
<dbReference type="Pfam" id="PF01565">
    <property type="entry name" value="FAD_binding_4"/>
    <property type="match status" value="1"/>
</dbReference>
<dbReference type="InterPro" id="IPR016171">
    <property type="entry name" value="Vanillyl_alc_oxidase_C-sub2"/>
</dbReference>
<keyword evidence="1" id="KW-0560">Oxidoreductase</keyword>
<dbReference type="PIRSF" id="PIRSF000136">
    <property type="entry name" value="LGO_GLO"/>
    <property type="match status" value="1"/>
</dbReference>
<organism evidence="3 4">
    <name type="scientific">Kineococcus gynurae</name>
    <dbReference type="NCBI Taxonomy" id="452979"/>
    <lineage>
        <taxon>Bacteria</taxon>
        <taxon>Bacillati</taxon>
        <taxon>Actinomycetota</taxon>
        <taxon>Actinomycetes</taxon>
        <taxon>Kineosporiales</taxon>
        <taxon>Kineosporiaceae</taxon>
        <taxon>Kineococcus</taxon>
    </lineage>
</organism>
<keyword evidence="4" id="KW-1185">Reference proteome</keyword>
<feature type="domain" description="FAD-binding PCMH-type" evidence="2">
    <location>
        <begin position="28"/>
        <end position="196"/>
    </location>
</feature>
<dbReference type="Gene3D" id="3.30.465.10">
    <property type="match status" value="1"/>
</dbReference>
<protein>
    <submittedName>
        <fullName evidence="3">D-arabinono-1,4-lactone oxidase</fullName>
    </submittedName>
</protein>
<proteinExistence type="predicted"/>
<dbReference type="PANTHER" id="PTHR43762:SF1">
    <property type="entry name" value="D-ARABINONO-1,4-LACTONE OXIDASE"/>
    <property type="match status" value="1"/>
</dbReference>
<dbReference type="Proteomes" id="UP001589748">
    <property type="component" value="Unassembled WGS sequence"/>
</dbReference>
<evidence type="ECO:0000256" key="1">
    <source>
        <dbReference type="ARBA" id="ARBA00023002"/>
    </source>
</evidence>
<evidence type="ECO:0000313" key="3">
    <source>
        <dbReference type="EMBL" id="MFB9375454.1"/>
    </source>
</evidence>
<dbReference type="PROSITE" id="PS51387">
    <property type="entry name" value="FAD_PCMH"/>
    <property type="match status" value="1"/>
</dbReference>
<dbReference type="SUPFAM" id="SSF56176">
    <property type="entry name" value="FAD-binding/transporter-associated domain-like"/>
    <property type="match status" value="1"/>
</dbReference>
<evidence type="ECO:0000259" key="2">
    <source>
        <dbReference type="PROSITE" id="PS51387"/>
    </source>
</evidence>
<dbReference type="Gene3D" id="3.30.70.2520">
    <property type="match status" value="1"/>
</dbReference>
<dbReference type="InterPro" id="IPR010031">
    <property type="entry name" value="FAD_lactone_oxidase-like"/>
</dbReference>
<dbReference type="RefSeq" id="WP_380136294.1">
    <property type="nucleotide sequence ID" value="NZ_JBHLUI010000006.1"/>
</dbReference>
<dbReference type="Pfam" id="PF04030">
    <property type="entry name" value="ALO"/>
    <property type="match status" value="1"/>
</dbReference>
<dbReference type="InterPro" id="IPR006094">
    <property type="entry name" value="Oxid_FAD_bind_N"/>
</dbReference>
<dbReference type="InterPro" id="IPR036318">
    <property type="entry name" value="FAD-bd_PCMH-like_sf"/>
</dbReference>
<sequence length="459" mass="49943">MTAELAAYPRRDVGADDGRTFWNWARNDTLGPLGAVSAPADEDELRRLVTSGAGRVRLLGSRMSAGRMLKLAADGERLIDTSGLRGLLGSGAEHATFAGGTTLQEVYSVLTAMGRMLPSSPGVIASQTLAGALATGTHGQGLRQSSIGDAVLSVRMVLADGSVAEFDRADPAFPAVQLGLGLLGAVSAVTLRTVPNRIYTCVKGAVAAGGLETELVRWNRENELAKAWWFPDEDLVHVWTAQEATDGEVREYREGGGTLVERAQTSDAMNRTVDNALAAMRSDTRIEDANGKPYRTVNRFKDFSDVTGDVYQVFCRGIATPQINVEIGVPLHRAGEVIGLLKAWHARTRPHMHYPIILRCTGPSTAWLSPSAGQETVYFGFVVYYAEDGTLSPGGMDFLRAVEEVLAEEGGRPHWGKYFEAPLYDWAALYPRWDDFRRVRDTLDPGHRFANAFTDRLLD</sequence>
<dbReference type="InterPro" id="IPR016166">
    <property type="entry name" value="FAD-bd_PCMH"/>
</dbReference>
<gene>
    <name evidence="3" type="ORF">ACFFVI_00585</name>
</gene>
<dbReference type="InterPro" id="IPR016169">
    <property type="entry name" value="FAD-bd_PCMH_sub2"/>
</dbReference>
<dbReference type="InterPro" id="IPR007173">
    <property type="entry name" value="ALO_C"/>
</dbReference>
<dbReference type="EMBL" id="JBHMDM010000001">
    <property type="protein sequence ID" value="MFB9375454.1"/>
    <property type="molecule type" value="Genomic_DNA"/>
</dbReference>
<dbReference type="PANTHER" id="PTHR43762">
    <property type="entry name" value="L-GULONOLACTONE OXIDASE"/>
    <property type="match status" value="1"/>
</dbReference>